<accession>B4DA57</accession>
<gene>
    <name evidence="1" type="ORF">CfE428DRAFT_5797</name>
</gene>
<keyword evidence="2" id="KW-1185">Reference proteome</keyword>
<organism evidence="1 2">
    <name type="scientific">Chthoniobacter flavus Ellin428</name>
    <dbReference type="NCBI Taxonomy" id="497964"/>
    <lineage>
        <taxon>Bacteria</taxon>
        <taxon>Pseudomonadati</taxon>
        <taxon>Verrucomicrobiota</taxon>
        <taxon>Spartobacteria</taxon>
        <taxon>Chthoniobacterales</taxon>
        <taxon>Chthoniobacteraceae</taxon>
        <taxon>Chthoniobacter</taxon>
    </lineage>
</organism>
<dbReference type="InParanoid" id="B4DA57"/>
<evidence type="ECO:0000313" key="1">
    <source>
        <dbReference type="EMBL" id="EDY16684.1"/>
    </source>
</evidence>
<evidence type="ECO:0000313" key="2">
    <source>
        <dbReference type="Proteomes" id="UP000005824"/>
    </source>
</evidence>
<proteinExistence type="predicted"/>
<sequence length="267" mass="27776">MTITINYSVATGTAKLSTTTIVKQGKQIPVQVIFDQAPGTVNSIQVALGTDATPPAILAYVDTFTQENDTTWAAILDGTDSRLATFMTGKGATQLNLELDLTLDGVDMAAPNMQVTVQPPIVAQSETSLSTPTYYTKAQVDSAIAAAILGLAPAANQSDLTPSAATTAALFAATEFSTIDRNIIAGAGSGAYTAAYTLPTASMVTGAIAEVNIQLPASANPTIEIHDGAGTLLATVTNPAPAAVAYWYGRFRFDGTAWHPRFRAFQL</sequence>
<dbReference type="AlphaFoldDB" id="B4DA57"/>
<name>B4DA57_9BACT</name>
<dbReference type="EMBL" id="ABVL01000029">
    <property type="protein sequence ID" value="EDY16684.1"/>
    <property type="molecule type" value="Genomic_DNA"/>
</dbReference>
<comment type="caution">
    <text evidence="1">The sequence shown here is derived from an EMBL/GenBank/DDBJ whole genome shotgun (WGS) entry which is preliminary data.</text>
</comment>
<dbReference type="Proteomes" id="UP000005824">
    <property type="component" value="Unassembled WGS sequence"/>
</dbReference>
<protein>
    <submittedName>
        <fullName evidence="1">Uncharacterized protein</fullName>
    </submittedName>
</protein>
<reference evidence="1 2" key="1">
    <citation type="journal article" date="2011" name="J. Bacteriol.">
        <title>Genome sequence of Chthoniobacter flavus Ellin428, an aerobic heterotrophic soil bacterium.</title>
        <authorList>
            <person name="Kant R."/>
            <person name="van Passel M.W."/>
            <person name="Palva A."/>
            <person name="Lucas S."/>
            <person name="Lapidus A."/>
            <person name="Glavina Del Rio T."/>
            <person name="Dalin E."/>
            <person name="Tice H."/>
            <person name="Bruce D."/>
            <person name="Goodwin L."/>
            <person name="Pitluck S."/>
            <person name="Larimer F.W."/>
            <person name="Land M.L."/>
            <person name="Hauser L."/>
            <person name="Sangwan P."/>
            <person name="de Vos W.M."/>
            <person name="Janssen P.H."/>
            <person name="Smidt H."/>
        </authorList>
    </citation>
    <scope>NUCLEOTIDE SEQUENCE [LARGE SCALE GENOMIC DNA]</scope>
    <source>
        <strain evidence="1 2">Ellin428</strain>
    </source>
</reference>
<dbReference type="RefSeq" id="WP_006983118.1">
    <property type="nucleotide sequence ID" value="NZ_ABVL01000029.1"/>
</dbReference>
<dbReference type="STRING" id="497964.CfE428DRAFT_5797"/>